<accession>A0A6L5G8F7</accession>
<feature type="transmembrane region" description="Helical" evidence="5">
    <location>
        <begin position="353"/>
        <end position="375"/>
    </location>
</feature>
<feature type="transmembrane region" description="Helical" evidence="5">
    <location>
        <begin position="272"/>
        <end position="296"/>
    </location>
</feature>
<gene>
    <name evidence="6" type="ORF">GFD30_10240</name>
</gene>
<dbReference type="Proteomes" id="UP000477750">
    <property type="component" value="Unassembled WGS sequence"/>
</dbReference>
<evidence type="ECO:0000256" key="2">
    <source>
        <dbReference type="ARBA" id="ARBA00022692"/>
    </source>
</evidence>
<evidence type="ECO:0000256" key="3">
    <source>
        <dbReference type="ARBA" id="ARBA00022989"/>
    </source>
</evidence>
<feature type="transmembrane region" description="Helical" evidence="5">
    <location>
        <begin position="520"/>
        <end position="542"/>
    </location>
</feature>
<dbReference type="Gene3D" id="1.10.3720.10">
    <property type="entry name" value="MetI-like"/>
    <property type="match status" value="1"/>
</dbReference>
<feature type="transmembrane region" description="Helical" evidence="5">
    <location>
        <begin position="50"/>
        <end position="70"/>
    </location>
</feature>
<sequence length="552" mass="57334">MVLQPGAGTPPPDDPTLAIRQARPVWPLPPPPANQFTGPQIQPRTDAARVAGGIGLLVVPIVAFVLAYLVPTFRTIALSRAEGSRIFDEEQSIGPANYEEVFSEGLFFDGIAHLAGPIAVIVFAGAVLAPFLAWLVHRSGAGVRGVSRVLWALAAVSFTPAALSTAWLIERVVSESSREASVYDWTGLIAGVVLGLGVLAGLAAQRAGDGRRTGPVLVVAGLSAIVLVATGLQTFAFGSLSGLPAGAPTPVAQILDGIHFGLSEGVAIAKGVLLLCILAVLGLGAAVLFAAARLRIDVEPGPDGPARPAAAVAAVVLLIAALAVIGSFLSPWLSRLGEGGEGETDWWFLIRHAWGRPLAASAIGVGTALIGGFALGALRPFGAASRWALLAFAPWLLVGSAPLAAAHLDAISPEPGEFLVIGWYMPRVWIAIPALFLFTALFWGLEDRRRAALAQGAPPRAARAAFIKAAWPFAVLLLLAALLVNANDLVWQQATWQDLAGSAMAFALEEPDFEHSGVALGYPVPVLAGYALAAAALAIWYLPRLVVRTGRS</sequence>
<dbReference type="AlphaFoldDB" id="A0A6L5G8F7"/>
<keyword evidence="7" id="KW-1185">Reference proteome</keyword>
<dbReference type="InterPro" id="IPR035906">
    <property type="entry name" value="MetI-like_sf"/>
</dbReference>
<feature type="transmembrane region" description="Helical" evidence="5">
    <location>
        <begin position="185"/>
        <end position="204"/>
    </location>
</feature>
<feature type="transmembrane region" description="Helical" evidence="5">
    <location>
        <begin position="149"/>
        <end position="169"/>
    </location>
</feature>
<feature type="transmembrane region" description="Helical" evidence="5">
    <location>
        <begin position="308"/>
        <end position="333"/>
    </location>
</feature>
<feature type="transmembrane region" description="Helical" evidence="5">
    <location>
        <begin position="216"/>
        <end position="236"/>
    </location>
</feature>
<organism evidence="6 7">
    <name type="scientific">Glycomyces albidus</name>
    <dbReference type="NCBI Taxonomy" id="2656774"/>
    <lineage>
        <taxon>Bacteria</taxon>
        <taxon>Bacillati</taxon>
        <taxon>Actinomycetota</taxon>
        <taxon>Actinomycetes</taxon>
        <taxon>Glycomycetales</taxon>
        <taxon>Glycomycetaceae</taxon>
        <taxon>Glycomyces</taxon>
    </lineage>
</organism>
<comment type="subcellular location">
    <subcellularLocation>
        <location evidence="1">Membrane</location>
        <topology evidence="1">Multi-pass membrane protein</topology>
    </subcellularLocation>
</comment>
<dbReference type="RefSeq" id="WP_153025106.1">
    <property type="nucleotide sequence ID" value="NZ_WIAO01000010.1"/>
</dbReference>
<evidence type="ECO:0000313" key="6">
    <source>
        <dbReference type="EMBL" id="MQM25944.1"/>
    </source>
</evidence>
<dbReference type="GO" id="GO:0016020">
    <property type="term" value="C:membrane"/>
    <property type="evidence" value="ECO:0007669"/>
    <property type="project" value="UniProtKB-SubCell"/>
</dbReference>
<reference evidence="6 7" key="1">
    <citation type="submission" date="2019-10" db="EMBL/GenBank/DDBJ databases">
        <title>Glycomyces albidus sp. nov., a novel actinomycete isolated from rhizosphere soil of wheat (Triticum aestivum L.).</title>
        <authorList>
            <person name="Qian L."/>
        </authorList>
    </citation>
    <scope>NUCLEOTIDE SEQUENCE [LARGE SCALE GENOMIC DNA]</scope>
    <source>
        <strain evidence="6 7">NEAU-7082</strain>
    </source>
</reference>
<evidence type="ECO:0000313" key="7">
    <source>
        <dbReference type="Proteomes" id="UP000477750"/>
    </source>
</evidence>
<evidence type="ECO:0000256" key="4">
    <source>
        <dbReference type="ARBA" id="ARBA00023136"/>
    </source>
</evidence>
<dbReference type="EMBL" id="WIAO01000010">
    <property type="protein sequence ID" value="MQM25944.1"/>
    <property type="molecule type" value="Genomic_DNA"/>
</dbReference>
<proteinExistence type="predicted"/>
<keyword evidence="3 5" id="KW-1133">Transmembrane helix</keyword>
<comment type="caution">
    <text evidence="6">The sequence shown here is derived from an EMBL/GenBank/DDBJ whole genome shotgun (WGS) entry which is preliminary data.</text>
</comment>
<keyword evidence="4 5" id="KW-0472">Membrane</keyword>
<feature type="transmembrane region" description="Helical" evidence="5">
    <location>
        <begin position="387"/>
        <end position="408"/>
    </location>
</feature>
<feature type="transmembrane region" description="Helical" evidence="5">
    <location>
        <begin position="114"/>
        <end position="137"/>
    </location>
</feature>
<feature type="transmembrane region" description="Helical" evidence="5">
    <location>
        <begin position="465"/>
        <end position="484"/>
    </location>
</feature>
<keyword evidence="2 5" id="KW-0812">Transmembrane</keyword>
<evidence type="ECO:0000256" key="1">
    <source>
        <dbReference type="ARBA" id="ARBA00004141"/>
    </source>
</evidence>
<evidence type="ECO:0000256" key="5">
    <source>
        <dbReference type="SAM" id="Phobius"/>
    </source>
</evidence>
<feature type="transmembrane region" description="Helical" evidence="5">
    <location>
        <begin position="428"/>
        <end position="445"/>
    </location>
</feature>
<protein>
    <submittedName>
        <fullName evidence="6">Uncharacterized protein</fullName>
    </submittedName>
</protein>
<name>A0A6L5G8F7_9ACTN</name>